<accession>A0A2T0AU04</accession>
<dbReference type="OrthoDB" id="5517452at2"/>
<dbReference type="AlphaFoldDB" id="A0A2T0AU04"/>
<comment type="caution">
    <text evidence="2">The sequence shown here is derived from an EMBL/GenBank/DDBJ whole genome shotgun (WGS) entry which is preliminary data.</text>
</comment>
<sequence>MIEFWERTIKVTIDTDKCDACETKACIDACKKFARGLLQLKDGRPSVEHLTEDGIKRLGTECLACEYECWFRGKSAIKIDVPIEGLDEYLRKRGLLEENANQ</sequence>
<evidence type="ECO:0000313" key="3">
    <source>
        <dbReference type="Proteomes" id="UP000238415"/>
    </source>
</evidence>
<gene>
    <name evidence="2" type="ORF">MOHU_10640</name>
</gene>
<keyword evidence="3" id="KW-1185">Reference proteome</keyword>
<name>A0A2T0AU04_9FIRM</name>
<dbReference type="PROSITE" id="PS51379">
    <property type="entry name" value="4FE4S_FER_2"/>
    <property type="match status" value="1"/>
</dbReference>
<evidence type="ECO:0000259" key="1">
    <source>
        <dbReference type="PROSITE" id="PS51379"/>
    </source>
</evidence>
<dbReference type="InterPro" id="IPR017896">
    <property type="entry name" value="4Fe4S_Fe-S-bd"/>
</dbReference>
<feature type="domain" description="4Fe-4S ferredoxin-type" evidence="1">
    <location>
        <begin position="9"/>
        <end position="43"/>
    </location>
</feature>
<protein>
    <recommendedName>
        <fullName evidence="1">4Fe-4S ferredoxin-type domain-containing protein</fullName>
    </recommendedName>
</protein>
<reference evidence="2 3" key="1">
    <citation type="submission" date="2018-03" db="EMBL/GenBank/DDBJ databases">
        <title>Genome sequence of Moorella humiferrea DSM 23265.</title>
        <authorList>
            <person name="Poehlein A."/>
            <person name="Daniel R."/>
        </authorList>
    </citation>
    <scope>NUCLEOTIDE SEQUENCE [LARGE SCALE GENOMIC DNA]</scope>
    <source>
        <strain evidence="2 3">DSM 23265</strain>
    </source>
</reference>
<dbReference type="EMBL" id="PVXM01000015">
    <property type="protein sequence ID" value="PRR73922.1"/>
    <property type="molecule type" value="Genomic_DNA"/>
</dbReference>
<proteinExistence type="predicted"/>
<dbReference type="RefSeq" id="WP_106005049.1">
    <property type="nucleotide sequence ID" value="NZ_CP136419.1"/>
</dbReference>
<dbReference type="Proteomes" id="UP000238415">
    <property type="component" value="Unassembled WGS sequence"/>
</dbReference>
<evidence type="ECO:0000313" key="2">
    <source>
        <dbReference type="EMBL" id="PRR73922.1"/>
    </source>
</evidence>
<organism evidence="2 3">
    <name type="scientific">Neomoorella humiferrea</name>
    <dbReference type="NCBI Taxonomy" id="676965"/>
    <lineage>
        <taxon>Bacteria</taxon>
        <taxon>Bacillati</taxon>
        <taxon>Bacillota</taxon>
        <taxon>Clostridia</taxon>
        <taxon>Neomoorellales</taxon>
        <taxon>Neomoorellaceae</taxon>
        <taxon>Neomoorella</taxon>
    </lineage>
</organism>